<feature type="domain" description="4Fe-4S ferredoxin-type" evidence="2">
    <location>
        <begin position="138"/>
        <end position="171"/>
    </location>
</feature>
<dbReference type="STRING" id="1120920.SAMN03080599_02415"/>
<feature type="domain" description="4Fe-4S ferredoxin-type" evidence="2">
    <location>
        <begin position="50"/>
        <end position="83"/>
    </location>
</feature>
<organism evidence="3 4">
    <name type="scientific">Acidaminobacter hydrogenoformans DSM 2784</name>
    <dbReference type="NCBI Taxonomy" id="1120920"/>
    <lineage>
        <taxon>Bacteria</taxon>
        <taxon>Bacillati</taxon>
        <taxon>Bacillota</taxon>
        <taxon>Clostridia</taxon>
        <taxon>Peptostreptococcales</taxon>
        <taxon>Acidaminobacteraceae</taxon>
        <taxon>Acidaminobacter</taxon>
    </lineage>
</organism>
<sequence>MTQKIIPFKQPSAVDQKETKQKNKKKSHMAWSWIIMVIFLALSVLDLRFGLGAVFCMTIPMIHALRGHGKVHCSHYCPRGSLFGKFLQRVSLRNSLPAFMRTNAFKNGLLSLMVIMLTVSLAHNHDSIQTIGMALFRFMAASLAVGLLLGVFYQPRSWCQVCPMGHATSIIATYQKKAAA</sequence>
<evidence type="ECO:0000313" key="4">
    <source>
        <dbReference type="Proteomes" id="UP000199208"/>
    </source>
</evidence>
<dbReference type="Proteomes" id="UP000199208">
    <property type="component" value="Unassembled WGS sequence"/>
</dbReference>
<dbReference type="EMBL" id="FMWL01000014">
    <property type="protein sequence ID" value="SCZ80730.1"/>
    <property type="molecule type" value="Genomic_DNA"/>
</dbReference>
<keyword evidence="1" id="KW-0472">Membrane</keyword>
<proteinExistence type="predicted"/>
<gene>
    <name evidence="3" type="ORF">SAMN03080599_02415</name>
</gene>
<reference evidence="3 4" key="1">
    <citation type="submission" date="2016-10" db="EMBL/GenBank/DDBJ databases">
        <authorList>
            <person name="de Groot N.N."/>
        </authorList>
    </citation>
    <scope>NUCLEOTIDE SEQUENCE [LARGE SCALE GENOMIC DNA]</scope>
    <source>
        <strain evidence="3 4">DSM 2784</strain>
    </source>
</reference>
<dbReference type="RefSeq" id="WP_242870896.1">
    <property type="nucleotide sequence ID" value="NZ_FMWL01000014.1"/>
</dbReference>
<keyword evidence="4" id="KW-1185">Reference proteome</keyword>
<name>A0A1G5S4H2_9FIRM</name>
<accession>A0A1G5S4H2</accession>
<evidence type="ECO:0000313" key="3">
    <source>
        <dbReference type="EMBL" id="SCZ80730.1"/>
    </source>
</evidence>
<feature type="transmembrane region" description="Helical" evidence="1">
    <location>
        <begin position="30"/>
        <end position="51"/>
    </location>
</feature>
<keyword evidence="1" id="KW-0812">Transmembrane</keyword>
<protein>
    <recommendedName>
        <fullName evidence="2">4Fe-4S ferredoxin-type domain-containing protein</fullName>
    </recommendedName>
</protein>
<feature type="transmembrane region" description="Helical" evidence="1">
    <location>
        <begin position="134"/>
        <end position="153"/>
    </location>
</feature>
<evidence type="ECO:0000259" key="2">
    <source>
        <dbReference type="Pfam" id="PF12801"/>
    </source>
</evidence>
<dbReference type="InterPro" id="IPR017896">
    <property type="entry name" value="4Fe4S_Fe-S-bd"/>
</dbReference>
<evidence type="ECO:0000256" key="1">
    <source>
        <dbReference type="SAM" id="Phobius"/>
    </source>
</evidence>
<dbReference type="AlphaFoldDB" id="A0A1G5S4H2"/>
<keyword evidence="1" id="KW-1133">Transmembrane helix</keyword>
<dbReference type="Pfam" id="PF12801">
    <property type="entry name" value="Fer4_5"/>
    <property type="match status" value="2"/>
</dbReference>